<name>A0AAE1Y8G5_9LAMI</name>
<accession>A0AAE1Y8G5</accession>
<sequence>MAEVTHSIQELRKMFTAGQIEANKNVYHVQARDVVIPQIQPAMGGDPVVLQRLDALTTYGMVGVLGADRVWSTIVVGVSGFESCEATTTIAGFHGAGIEGRATAVLGFQGWKSRGGVVAGYLSSPTWWGLQVAFAVS</sequence>
<protein>
    <submittedName>
        <fullName evidence="1">Uncharacterized protein</fullName>
    </submittedName>
</protein>
<evidence type="ECO:0000313" key="1">
    <source>
        <dbReference type="EMBL" id="KAK4425008.1"/>
    </source>
</evidence>
<comment type="caution">
    <text evidence="1">The sequence shown here is derived from an EMBL/GenBank/DDBJ whole genome shotgun (WGS) entry which is preliminary data.</text>
</comment>
<keyword evidence="2" id="KW-1185">Reference proteome</keyword>
<dbReference type="Proteomes" id="UP001293254">
    <property type="component" value="Unassembled WGS sequence"/>
</dbReference>
<proteinExistence type="predicted"/>
<gene>
    <name evidence="1" type="ORF">Salat_1694400</name>
</gene>
<organism evidence="1 2">
    <name type="scientific">Sesamum alatum</name>
    <dbReference type="NCBI Taxonomy" id="300844"/>
    <lineage>
        <taxon>Eukaryota</taxon>
        <taxon>Viridiplantae</taxon>
        <taxon>Streptophyta</taxon>
        <taxon>Embryophyta</taxon>
        <taxon>Tracheophyta</taxon>
        <taxon>Spermatophyta</taxon>
        <taxon>Magnoliopsida</taxon>
        <taxon>eudicotyledons</taxon>
        <taxon>Gunneridae</taxon>
        <taxon>Pentapetalae</taxon>
        <taxon>asterids</taxon>
        <taxon>lamiids</taxon>
        <taxon>Lamiales</taxon>
        <taxon>Pedaliaceae</taxon>
        <taxon>Sesamum</taxon>
    </lineage>
</organism>
<dbReference type="EMBL" id="JACGWO010000006">
    <property type="protein sequence ID" value="KAK4425008.1"/>
    <property type="molecule type" value="Genomic_DNA"/>
</dbReference>
<reference evidence="1" key="1">
    <citation type="submission" date="2020-06" db="EMBL/GenBank/DDBJ databases">
        <authorList>
            <person name="Li T."/>
            <person name="Hu X."/>
            <person name="Zhang T."/>
            <person name="Song X."/>
            <person name="Zhang H."/>
            <person name="Dai N."/>
            <person name="Sheng W."/>
            <person name="Hou X."/>
            <person name="Wei L."/>
        </authorList>
    </citation>
    <scope>NUCLEOTIDE SEQUENCE</scope>
    <source>
        <strain evidence="1">3651</strain>
        <tissue evidence="1">Leaf</tissue>
    </source>
</reference>
<reference evidence="1" key="2">
    <citation type="journal article" date="2024" name="Plant">
        <title>Genomic evolution and insights into agronomic trait innovations of Sesamum species.</title>
        <authorList>
            <person name="Miao H."/>
            <person name="Wang L."/>
            <person name="Qu L."/>
            <person name="Liu H."/>
            <person name="Sun Y."/>
            <person name="Le M."/>
            <person name="Wang Q."/>
            <person name="Wei S."/>
            <person name="Zheng Y."/>
            <person name="Lin W."/>
            <person name="Duan Y."/>
            <person name="Cao H."/>
            <person name="Xiong S."/>
            <person name="Wang X."/>
            <person name="Wei L."/>
            <person name="Li C."/>
            <person name="Ma Q."/>
            <person name="Ju M."/>
            <person name="Zhao R."/>
            <person name="Li G."/>
            <person name="Mu C."/>
            <person name="Tian Q."/>
            <person name="Mei H."/>
            <person name="Zhang T."/>
            <person name="Gao T."/>
            <person name="Zhang H."/>
        </authorList>
    </citation>
    <scope>NUCLEOTIDE SEQUENCE</scope>
    <source>
        <strain evidence="1">3651</strain>
    </source>
</reference>
<dbReference type="AlphaFoldDB" id="A0AAE1Y8G5"/>
<evidence type="ECO:0000313" key="2">
    <source>
        <dbReference type="Proteomes" id="UP001293254"/>
    </source>
</evidence>